<dbReference type="KEGG" id="ruv:EC9_13840"/>
<evidence type="ECO:0000256" key="2">
    <source>
        <dbReference type="SAM" id="Phobius"/>
    </source>
</evidence>
<keyword evidence="2" id="KW-0472">Membrane</keyword>
<evidence type="ECO:0000313" key="4">
    <source>
        <dbReference type="EMBL" id="QDS87206.1"/>
    </source>
</evidence>
<proteinExistence type="inferred from homology"/>
<gene>
    <name evidence="4" type="primary">ubiB_1</name>
    <name evidence="4" type="ORF">EC9_13840</name>
</gene>
<dbReference type="RefSeq" id="WP_145343402.1">
    <property type="nucleotide sequence ID" value="NZ_CP036261.1"/>
</dbReference>
<dbReference type="PANTHER" id="PTHR10566:SF113">
    <property type="entry name" value="PROTEIN ACTIVITY OF BC1 COMPLEX KINASE 7, CHLOROPLASTIC"/>
    <property type="match status" value="1"/>
</dbReference>
<dbReference type="CDD" id="cd05121">
    <property type="entry name" value="ABC1_ADCK3-like"/>
    <property type="match status" value="1"/>
</dbReference>
<name>A0A517LX52_9BACT</name>
<dbReference type="InterPro" id="IPR050154">
    <property type="entry name" value="UbiB_kinase"/>
</dbReference>
<keyword evidence="5" id="KW-1185">Reference proteome</keyword>
<organism evidence="4 5">
    <name type="scientific">Rosistilla ulvae</name>
    <dbReference type="NCBI Taxonomy" id="1930277"/>
    <lineage>
        <taxon>Bacteria</taxon>
        <taxon>Pseudomonadati</taxon>
        <taxon>Planctomycetota</taxon>
        <taxon>Planctomycetia</taxon>
        <taxon>Pirellulales</taxon>
        <taxon>Pirellulaceae</taxon>
        <taxon>Rosistilla</taxon>
    </lineage>
</organism>
<feature type="domain" description="ABC1 atypical kinase-like" evidence="3">
    <location>
        <begin position="97"/>
        <end position="338"/>
    </location>
</feature>
<evidence type="ECO:0000313" key="5">
    <source>
        <dbReference type="Proteomes" id="UP000319557"/>
    </source>
</evidence>
<evidence type="ECO:0000259" key="3">
    <source>
        <dbReference type="Pfam" id="PF03109"/>
    </source>
</evidence>
<dbReference type="Proteomes" id="UP000319557">
    <property type="component" value="Chromosome"/>
</dbReference>
<sequence length="564" mass="63545">MKITSIPQLYRNLRRCQEILGVLNRYGLAGWLSHFPKTPFSDILKDPQGTPLSQHSREVRIRLALTELGPTFIKLGQILSARPDLVGPALATELRQLHASVPPDPPEIVEATMRAELGEQFELHFAEFDPVPTAVASIGQVHRGRLIDGSDVAVKVQRKGIESTILRDLDVLSGFAQLAQRVSSLAAWGPAEMVAQMGPMLRRELDFERELQNMRLFGGFLANDPKVHVPKTFDALSTHRVLVMQWIDGVSLTKFSDQPPPACDREQLTQRIAQCYMQMLFVHGTFHADPHPGNLLAIGSDELGILDFGMVGRIDDRLRETIEEMLYAISASDQMQLTRLIKRVGKAREDIDEAALSIDVAEYLSTYGPQDLDRFDLTGALNDLSEILHRHSIKLPHQSALLLKMLISLEGTLRELDARFSTLEIMRGFLRRAMMRRLSPRRRLRQARRIYMEAENFLEVVPDQLVSMLEQVRQGHLKVNLQHRRLGPPVNRLVLGMLASALFLGSSLLLSREVPPLLFTEPWRFGLHNISLVGLIGISISLLVMMRLIRAIGRTGHLDDRDSD</sequence>
<reference evidence="4 5" key="1">
    <citation type="submission" date="2019-02" db="EMBL/GenBank/DDBJ databases">
        <title>Deep-cultivation of Planctomycetes and their phenomic and genomic characterization uncovers novel biology.</title>
        <authorList>
            <person name="Wiegand S."/>
            <person name="Jogler M."/>
            <person name="Boedeker C."/>
            <person name="Pinto D."/>
            <person name="Vollmers J."/>
            <person name="Rivas-Marin E."/>
            <person name="Kohn T."/>
            <person name="Peeters S.H."/>
            <person name="Heuer A."/>
            <person name="Rast P."/>
            <person name="Oberbeckmann S."/>
            <person name="Bunk B."/>
            <person name="Jeske O."/>
            <person name="Meyerdierks A."/>
            <person name="Storesund J.E."/>
            <person name="Kallscheuer N."/>
            <person name="Luecker S."/>
            <person name="Lage O.M."/>
            <person name="Pohl T."/>
            <person name="Merkel B.J."/>
            <person name="Hornburger P."/>
            <person name="Mueller R.-W."/>
            <person name="Bruemmer F."/>
            <person name="Labrenz M."/>
            <person name="Spormann A.M."/>
            <person name="Op den Camp H."/>
            <person name="Overmann J."/>
            <person name="Amann R."/>
            <person name="Jetten M.S.M."/>
            <person name="Mascher T."/>
            <person name="Medema M.H."/>
            <person name="Devos D.P."/>
            <person name="Kaster A.-K."/>
            <person name="Ovreas L."/>
            <person name="Rohde M."/>
            <person name="Galperin M.Y."/>
            <person name="Jogler C."/>
        </authorList>
    </citation>
    <scope>NUCLEOTIDE SEQUENCE [LARGE SCALE GENOMIC DNA]</scope>
    <source>
        <strain evidence="4 5">EC9</strain>
    </source>
</reference>
<protein>
    <recommendedName>
        <fullName evidence="3">ABC1 atypical kinase-like domain-containing protein</fullName>
    </recommendedName>
</protein>
<dbReference type="GO" id="GO:0016740">
    <property type="term" value="F:transferase activity"/>
    <property type="evidence" value="ECO:0007669"/>
    <property type="project" value="UniProtKB-KW"/>
</dbReference>
<dbReference type="InterPro" id="IPR004147">
    <property type="entry name" value="ABC1_dom"/>
</dbReference>
<dbReference type="PANTHER" id="PTHR10566">
    <property type="entry name" value="CHAPERONE-ACTIVITY OF BC1 COMPLEX CABC1 -RELATED"/>
    <property type="match status" value="1"/>
</dbReference>
<keyword evidence="4" id="KW-0808">Transferase</keyword>
<keyword evidence="2" id="KW-0812">Transmembrane</keyword>
<accession>A0A517LX52</accession>
<dbReference type="Gene3D" id="1.10.510.10">
    <property type="entry name" value="Transferase(Phosphotransferase) domain 1"/>
    <property type="match status" value="1"/>
</dbReference>
<dbReference type="AlphaFoldDB" id="A0A517LX52"/>
<dbReference type="EMBL" id="CP036261">
    <property type="protein sequence ID" value="QDS87206.1"/>
    <property type="molecule type" value="Genomic_DNA"/>
</dbReference>
<dbReference type="OrthoDB" id="9795390at2"/>
<feature type="transmembrane region" description="Helical" evidence="2">
    <location>
        <begin position="530"/>
        <end position="549"/>
    </location>
</feature>
<dbReference type="InterPro" id="IPR011009">
    <property type="entry name" value="Kinase-like_dom_sf"/>
</dbReference>
<evidence type="ECO:0000256" key="1">
    <source>
        <dbReference type="ARBA" id="ARBA00009670"/>
    </source>
</evidence>
<dbReference type="Pfam" id="PF03109">
    <property type="entry name" value="ABC1"/>
    <property type="match status" value="1"/>
</dbReference>
<comment type="similarity">
    <text evidence="1">Belongs to the protein kinase superfamily. ADCK protein kinase family.</text>
</comment>
<keyword evidence="2" id="KW-1133">Transmembrane helix</keyword>
<dbReference type="SUPFAM" id="SSF56112">
    <property type="entry name" value="Protein kinase-like (PK-like)"/>
    <property type="match status" value="1"/>
</dbReference>